<organism evidence="1 2">
    <name type="scientific">Syphacia muris</name>
    <dbReference type="NCBI Taxonomy" id="451379"/>
    <lineage>
        <taxon>Eukaryota</taxon>
        <taxon>Metazoa</taxon>
        <taxon>Ecdysozoa</taxon>
        <taxon>Nematoda</taxon>
        <taxon>Chromadorea</taxon>
        <taxon>Rhabditida</taxon>
        <taxon>Spirurina</taxon>
        <taxon>Oxyuridomorpha</taxon>
        <taxon>Oxyuroidea</taxon>
        <taxon>Oxyuridae</taxon>
        <taxon>Syphacia</taxon>
    </lineage>
</organism>
<evidence type="ECO:0000313" key="2">
    <source>
        <dbReference type="WBParaSite" id="SMUV_0000897401-mRNA-1"/>
    </source>
</evidence>
<dbReference type="WBParaSite" id="SMUV_0000897401-mRNA-1">
    <property type="protein sequence ID" value="SMUV_0000897401-mRNA-1"/>
    <property type="gene ID" value="SMUV_0000897401"/>
</dbReference>
<dbReference type="Proteomes" id="UP000046393">
    <property type="component" value="Unplaced"/>
</dbReference>
<reference evidence="2" key="1">
    <citation type="submission" date="2017-02" db="UniProtKB">
        <authorList>
            <consortium name="WormBaseParasite"/>
        </authorList>
    </citation>
    <scope>IDENTIFICATION</scope>
</reference>
<keyword evidence="1" id="KW-1185">Reference proteome</keyword>
<evidence type="ECO:0000313" key="1">
    <source>
        <dbReference type="Proteomes" id="UP000046393"/>
    </source>
</evidence>
<sequence length="142" mass="15838">MILSLIKMPLYISISHNAFFDFQNAILIMEASMTYVILETLRILDIIKLTPYNAKGFKLTILPTAVSAISAQLNAAFSSDRFAPMFTTIMRLCPLAILIIERTIKREHRSATSRLAFCVAVVSIAGALTSKLLKLMQKRLTS</sequence>
<accession>A0A0N5AVP9</accession>
<name>A0A0N5AVP9_9BILA</name>
<proteinExistence type="predicted"/>
<protein>
    <submittedName>
        <fullName evidence="2">TPT domain-containing protein</fullName>
    </submittedName>
</protein>
<dbReference type="AlphaFoldDB" id="A0A0N5AVP9"/>